<evidence type="ECO:0000313" key="1">
    <source>
        <dbReference type="EMBL" id="QJS98907.1"/>
    </source>
</evidence>
<evidence type="ECO:0000313" key="2">
    <source>
        <dbReference type="Proteomes" id="UP000502665"/>
    </source>
</evidence>
<dbReference type="EMBL" id="CP049838">
    <property type="protein sequence ID" value="QJS98907.1"/>
    <property type="molecule type" value="Genomic_DNA"/>
</dbReference>
<protein>
    <submittedName>
        <fullName evidence="1">Uncharacterized protein</fullName>
    </submittedName>
</protein>
<dbReference type="AlphaFoldDB" id="A0A6M4WFZ2"/>
<keyword evidence="2" id="KW-1185">Reference proteome</keyword>
<organism evidence="1 2">
    <name type="scientific">Streptomyces asoensis</name>
    <dbReference type="NCBI Taxonomy" id="249586"/>
    <lineage>
        <taxon>Bacteria</taxon>
        <taxon>Bacillati</taxon>
        <taxon>Actinomycetota</taxon>
        <taxon>Actinomycetes</taxon>
        <taxon>Kitasatosporales</taxon>
        <taxon>Streptomycetaceae</taxon>
        <taxon>Streptomyces</taxon>
    </lineage>
</organism>
<dbReference type="Proteomes" id="UP000502665">
    <property type="component" value="Chromosome"/>
</dbReference>
<accession>A0A6M4WFZ2</accession>
<gene>
    <name evidence="1" type="ORF">G9272_14645</name>
</gene>
<sequence length="88" mass="9421">MTANLERPQPVPGCSVCAALAEQRTAAAAECDYSRVSDCDVRMRRHPHQKGPDISLTAAAARGPGLPTGTPQDADESVFLARKKTWKS</sequence>
<name>A0A6M4WFZ2_9ACTN</name>
<reference evidence="1" key="1">
    <citation type="submission" date="2020-03" db="EMBL/GenBank/DDBJ databases">
        <title>Molecular networking-based the target discovery of potent antiproliferative macrolactams: 5/6/7/16 polycyclic ansamycins and glycosylated trienomycin from Streptomyces cacaoi subsp. asoensis.</title>
        <authorList>
            <person name="Liu L.-L."/>
        </authorList>
    </citation>
    <scope>NUCLEOTIDE SEQUENCE [LARGE SCALE GENOMIC DNA]</scope>
    <source>
        <strain evidence="1">H2S5</strain>
    </source>
</reference>
<dbReference type="RefSeq" id="WP_171394568.1">
    <property type="nucleotide sequence ID" value="NZ_CP049838.1"/>
</dbReference>
<proteinExistence type="predicted"/>